<feature type="repeat" description="WD" evidence="4">
    <location>
        <begin position="181"/>
        <end position="220"/>
    </location>
</feature>
<dbReference type="Pfam" id="PF00400">
    <property type="entry name" value="WD40"/>
    <property type="match status" value="4"/>
</dbReference>
<feature type="repeat" description="WD" evidence="4">
    <location>
        <begin position="141"/>
        <end position="180"/>
    </location>
</feature>
<evidence type="ECO:0000256" key="1">
    <source>
        <dbReference type="ARBA" id="ARBA00004287"/>
    </source>
</evidence>
<name>A0A8J2NF57_FUSEQ</name>
<proteinExistence type="predicted"/>
<dbReference type="Proteomes" id="UP000693738">
    <property type="component" value="Unassembled WGS sequence"/>
</dbReference>
<keyword evidence="3" id="KW-0472">Membrane</keyword>
<dbReference type="PROSITE" id="PS00678">
    <property type="entry name" value="WD_REPEATS_1"/>
    <property type="match status" value="2"/>
</dbReference>
<feature type="repeat" description="WD" evidence="4">
    <location>
        <begin position="98"/>
        <end position="131"/>
    </location>
</feature>
<dbReference type="EMBL" id="CAJSTJ010000121">
    <property type="protein sequence ID" value="CAG7557840.1"/>
    <property type="molecule type" value="Genomic_DNA"/>
</dbReference>
<sequence>MESSGQLSLKDAPFTATLSERRVVITALHIGDGFLLVTSASGRVYRVDLATESVEVLAQVKDVWSLACLDSSVIFGSLNGEIHVLDINNRIRANLNSVKAHDSTVRCIAILESGIIVSGSRDSTIRLWTLECGKIEPRNVLRGHTAEVRNVQVHGDVIVSGSYDADARVWNAQTGECLHILHGHGRHVHGLAFDGKRVATSSTDGDIRVWDSETGSCTATLVGHGSKAKNVSHLRLVGDTLISGGSDGSVRAWPLSPMDVSSKELASSDGNDTAISAIKVQGRHVIAGTTAGSVKIIDRQSCEMLHSWTDGTCGIAVFQVGFTLEHCPFAVYLKDESVLVTLF</sequence>
<dbReference type="PANTHER" id="PTHR19855">
    <property type="entry name" value="WD40 REPEAT PROTEIN 12, 37"/>
    <property type="match status" value="1"/>
</dbReference>
<evidence type="ECO:0000256" key="2">
    <source>
        <dbReference type="ARBA" id="ARBA00023054"/>
    </source>
</evidence>
<comment type="caution">
    <text evidence="5">The sequence shown here is derived from an EMBL/GenBank/DDBJ whole genome shotgun (WGS) entry which is preliminary data.</text>
</comment>
<gene>
    <name evidence="5" type="ORF">FEQUK3_LOCUS3654</name>
</gene>
<evidence type="ECO:0000313" key="5">
    <source>
        <dbReference type="EMBL" id="CAG7557840.1"/>
    </source>
</evidence>
<dbReference type="InterPro" id="IPR001680">
    <property type="entry name" value="WD40_rpt"/>
</dbReference>
<comment type="subcellular location">
    <subcellularLocation>
        <location evidence="1">Membrane</location>
        <topology evidence="1">Peripheral membrane protein</topology>
        <orientation evidence="1">Cytoplasmic side</orientation>
    </subcellularLocation>
</comment>
<keyword evidence="2" id="KW-0175">Coiled coil</keyword>
<evidence type="ECO:0000256" key="3">
    <source>
        <dbReference type="ARBA" id="ARBA00023136"/>
    </source>
</evidence>
<dbReference type="PANTHER" id="PTHR19855:SF28">
    <property type="entry name" value="CCR4-ASSOCIATED FACTOR 4"/>
    <property type="match status" value="1"/>
</dbReference>
<keyword evidence="4" id="KW-0853">WD repeat</keyword>
<evidence type="ECO:0000256" key="4">
    <source>
        <dbReference type="PROSITE-ProRule" id="PRU00221"/>
    </source>
</evidence>
<feature type="repeat" description="WD" evidence="4">
    <location>
        <begin position="221"/>
        <end position="263"/>
    </location>
</feature>
<reference evidence="5" key="1">
    <citation type="submission" date="2021-05" db="EMBL/GenBank/DDBJ databases">
        <authorList>
            <person name="Khan N."/>
        </authorList>
    </citation>
    <scope>NUCLEOTIDE SEQUENCE</scope>
</reference>
<protein>
    <submittedName>
        <fullName evidence="5">Uncharacterized protein</fullName>
    </submittedName>
</protein>
<dbReference type="SMART" id="SM00320">
    <property type="entry name" value="WD40"/>
    <property type="match status" value="6"/>
</dbReference>
<dbReference type="PROSITE" id="PS50294">
    <property type="entry name" value="WD_REPEATS_REGION"/>
    <property type="match status" value="3"/>
</dbReference>
<evidence type="ECO:0000313" key="6">
    <source>
        <dbReference type="Proteomes" id="UP000693738"/>
    </source>
</evidence>
<organism evidence="5 6">
    <name type="scientific">Fusarium equiseti</name>
    <name type="common">Fusarium scirpi</name>
    <dbReference type="NCBI Taxonomy" id="61235"/>
    <lineage>
        <taxon>Eukaryota</taxon>
        <taxon>Fungi</taxon>
        <taxon>Dikarya</taxon>
        <taxon>Ascomycota</taxon>
        <taxon>Pezizomycotina</taxon>
        <taxon>Sordariomycetes</taxon>
        <taxon>Hypocreomycetidae</taxon>
        <taxon>Hypocreales</taxon>
        <taxon>Nectriaceae</taxon>
        <taxon>Fusarium</taxon>
        <taxon>Fusarium incarnatum-equiseti species complex</taxon>
    </lineage>
</organism>
<dbReference type="InterPro" id="IPR019775">
    <property type="entry name" value="WD40_repeat_CS"/>
</dbReference>
<dbReference type="AlphaFoldDB" id="A0A8J2NF57"/>
<accession>A0A8J2NF57</accession>
<dbReference type="GO" id="GO:0016020">
    <property type="term" value="C:membrane"/>
    <property type="evidence" value="ECO:0007669"/>
    <property type="project" value="UniProtKB-SubCell"/>
</dbReference>
<dbReference type="PROSITE" id="PS50082">
    <property type="entry name" value="WD_REPEATS_2"/>
    <property type="match status" value="4"/>
</dbReference>